<reference evidence="1" key="2">
    <citation type="submission" date="2023-05" db="EMBL/GenBank/DDBJ databases">
        <authorList>
            <consortium name="Lawrence Berkeley National Laboratory"/>
            <person name="Steindorff A."/>
            <person name="Hensen N."/>
            <person name="Bonometti L."/>
            <person name="Westerberg I."/>
            <person name="Brannstrom I.O."/>
            <person name="Guillou S."/>
            <person name="Cros-Aarteil S."/>
            <person name="Calhoun S."/>
            <person name="Haridas S."/>
            <person name="Kuo A."/>
            <person name="Mondo S."/>
            <person name="Pangilinan J."/>
            <person name="Riley R."/>
            <person name="Labutti K."/>
            <person name="Andreopoulos B."/>
            <person name="Lipzen A."/>
            <person name="Chen C."/>
            <person name="Yanf M."/>
            <person name="Daum C."/>
            <person name="Ng V."/>
            <person name="Clum A."/>
            <person name="Ohm R."/>
            <person name="Martin F."/>
            <person name="Silar P."/>
            <person name="Natvig D."/>
            <person name="Lalanne C."/>
            <person name="Gautier V."/>
            <person name="Ament-Velasquez S.L."/>
            <person name="Kruys A."/>
            <person name="Hutchinson M.I."/>
            <person name="Powell A.J."/>
            <person name="Barry K."/>
            <person name="Miller A.N."/>
            <person name="Grigoriev I.V."/>
            <person name="Debuchy R."/>
            <person name="Gladieux P."/>
            <person name="Thoren M.H."/>
            <person name="Johannesson H."/>
        </authorList>
    </citation>
    <scope>NUCLEOTIDE SEQUENCE</scope>
    <source>
        <strain evidence="1">CBS 508.74</strain>
    </source>
</reference>
<dbReference type="Proteomes" id="UP001302812">
    <property type="component" value="Unassembled WGS sequence"/>
</dbReference>
<gene>
    <name evidence="1" type="ORF">N656DRAFT_632376</name>
</gene>
<dbReference type="RefSeq" id="XP_064671188.1">
    <property type="nucleotide sequence ID" value="XM_064810373.1"/>
</dbReference>
<dbReference type="AlphaFoldDB" id="A0AAN6YU44"/>
<accession>A0AAN6YU44</accession>
<evidence type="ECO:0000313" key="1">
    <source>
        <dbReference type="EMBL" id="KAK4113618.1"/>
    </source>
</evidence>
<reference evidence="1" key="1">
    <citation type="journal article" date="2023" name="Mol. Phylogenet. Evol.">
        <title>Genome-scale phylogeny and comparative genomics of the fungal order Sordariales.</title>
        <authorList>
            <person name="Hensen N."/>
            <person name="Bonometti L."/>
            <person name="Westerberg I."/>
            <person name="Brannstrom I.O."/>
            <person name="Guillou S."/>
            <person name="Cros-Aarteil S."/>
            <person name="Calhoun S."/>
            <person name="Haridas S."/>
            <person name="Kuo A."/>
            <person name="Mondo S."/>
            <person name="Pangilinan J."/>
            <person name="Riley R."/>
            <person name="LaButti K."/>
            <person name="Andreopoulos B."/>
            <person name="Lipzen A."/>
            <person name="Chen C."/>
            <person name="Yan M."/>
            <person name="Daum C."/>
            <person name="Ng V."/>
            <person name="Clum A."/>
            <person name="Steindorff A."/>
            <person name="Ohm R.A."/>
            <person name="Martin F."/>
            <person name="Silar P."/>
            <person name="Natvig D.O."/>
            <person name="Lalanne C."/>
            <person name="Gautier V."/>
            <person name="Ament-Velasquez S.L."/>
            <person name="Kruys A."/>
            <person name="Hutchinson M.I."/>
            <person name="Powell A.J."/>
            <person name="Barry K."/>
            <person name="Miller A.N."/>
            <person name="Grigoriev I.V."/>
            <person name="Debuchy R."/>
            <person name="Gladieux P."/>
            <person name="Hiltunen Thoren M."/>
            <person name="Johannesson H."/>
        </authorList>
    </citation>
    <scope>NUCLEOTIDE SEQUENCE</scope>
    <source>
        <strain evidence="1">CBS 508.74</strain>
    </source>
</reference>
<name>A0AAN6YU44_9PEZI</name>
<keyword evidence="2" id="KW-1185">Reference proteome</keyword>
<dbReference type="GeneID" id="89934498"/>
<dbReference type="EMBL" id="MU853339">
    <property type="protein sequence ID" value="KAK4113618.1"/>
    <property type="molecule type" value="Genomic_DNA"/>
</dbReference>
<proteinExistence type="predicted"/>
<comment type="caution">
    <text evidence="1">The sequence shown here is derived from an EMBL/GenBank/DDBJ whole genome shotgun (WGS) entry which is preliminary data.</text>
</comment>
<sequence length="81" mass="8957">MSGVGRSVWSAGSAIAGIQCSPARVTRPTEYRPCRYGTIHGRDWRPFCSSYLNKEAYGTNIRGQSNGQCDRIPLDHLAKRA</sequence>
<protein>
    <submittedName>
        <fullName evidence="1">Uncharacterized protein</fullName>
    </submittedName>
</protein>
<organism evidence="1 2">
    <name type="scientific">Canariomyces notabilis</name>
    <dbReference type="NCBI Taxonomy" id="2074819"/>
    <lineage>
        <taxon>Eukaryota</taxon>
        <taxon>Fungi</taxon>
        <taxon>Dikarya</taxon>
        <taxon>Ascomycota</taxon>
        <taxon>Pezizomycotina</taxon>
        <taxon>Sordariomycetes</taxon>
        <taxon>Sordariomycetidae</taxon>
        <taxon>Sordariales</taxon>
        <taxon>Chaetomiaceae</taxon>
        <taxon>Canariomyces</taxon>
    </lineage>
</organism>
<evidence type="ECO:0000313" key="2">
    <source>
        <dbReference type="Proteomes" id="UP001302812"/>
    </source>
</evidence>